<dbReference type="OrthoDB" id="3355217at2759"/>
<dbReference type="Proteomes" id="UP001152320">
    <property type="component" value="Chromosome 9"/>
</dbReference>
<dbReference type="PANTHER" id="PTHR48465:SF1">
    <property type="entry name" value="PROTEIN SSUH2 HOMOLOG"/>
    <property type="match status" value="1"/>
</dbReference>
<dbReference type="PANTHER" id="PTHR48465">
    <property type="entry name" value="PROTEIN SSUH2 HOMOLOG"/>
    <property type="match status" value="1"/>
</dbReference>
<feature type="region of interest" description="Disordered" evidence="1">
    <location>
        <begin position="26"/>
        <end position="98"/>
    </location>
</feature>
<evidence type="ECO:0000256" key="1">
    <source>
        <dbReference type="SAM" id="MobiDB-lite"/>
    </source>
</evidence>
<name>A0A9Q1BZI3_HOLLE</name>
<evidence type="ECO:0000313" key="3">
    <source>
        <dbReference type="Proteomes" id="UP001152320"/>
    </source>
</evidence>
<keyword evidence="3" id="KW-1185">Reference proteome</keyword>
<proteinExistence type="predicted"/>
<comment type="caution">
    <text evidence="2">The sequence shown here is derived from an EMBL/GenBank/DDBJ whole genome shotgun (WGS) entry which is preliminary data.</text>
</comment>
<dbReference type="EMBL" id="JAIZAY010000009">
    <property type="protein sequence ID" value="KAJ8035513.1"/>
    <property type="molecule type" value="Genomic_DNA"/>
</dbReference>
<reference evidence="2" key="1">
    <citation type="submission" date="2021-10" db="EMBL/GenBank/DDBJ databases">
        <title>Tropical sea cucumber genome reveals ecological adaptation and Cuvierian tubules defense mechanism.</title>
        <authorList>
            <person name="Chen T."/>
        </authorList>
    </citation>
    <scope>NUCLEOTIDE SEQUENCE</scope>
    <source>
        <strain evidence="2">Nanhai2018</strain>
        <tissue evidence="2">Muscle</tissue>
    </source>
</reference>
<accession>A0A9Q1BZI3</accession>
<evidence type="ECO:0000313" key="2">
    <source>
        <dbReference type="EMBL" id="KAJ8035513.1"/>
    </source>
</evidence>
<dbReference type="AlphaFoldDB" id="A0A9Q1BZI3"/>
<sequence>MDVQLIWQGFPESQSRVNYLAFPGTWQANPTREKPTYDGSDVSDTDPEDNENSVPSYDQPPDISNFGAPPGYEQVGTNAGEGAPLKPPLNPLYQHEYGDQRPTEKFRGVSSVEDEKVREAICTFANKKCCYGTGAAEKMSFTNIAAAGALHYQLETFTEERRTCWKHEPYYGGYVDGQNNGQTPAVWDIVCEPNAMFETHTKRSEVPHSSEVKECHGCHGRGYRRCHRCHGRGRVRCSSCHGSGRRRVYEDGHNHYESCGWCGGDGRKRSSSSVDRCTSCGGDGRVTCHTCDGYCRLRWYIQLTVQFTNNLEDYIHETTDMPDELIRDVSGEVVFEQTLPFVWPITQYHVADINTNSTRIVEKHRNAWPNAKLLQQRQVLRSVPVTEVKYLFKEKEGRFWVYGYEYEVHCPDYPHNCCWGCVII</sequence>
<feature type="compositionally biased region" description="Acidic residues" evidence="1">
    <location>
        <begin position="41"/>
        <end position="51"/>
    </location>
</feature>
<organism evidence="2 3">
    <name type="scientific">Holothuria leucospilota</name>
    <name type="common">Black long sea cucumber</name>
    <name type="synonym">Mertensiothuria leucospilota</name>
    <dbReference type="NCBI Taxonomy" id="206669"/>
    <lineage>
        <taxon>Eukaryota</taxon>
        <taxon>Metazoa</taxon>
        <taxon>Echinodermata</taxon>
        <taxon>Eleutherozoa</taxon>
        <taxon>Echinozoa</taxon>
        <taxon>Holothuroidea</taxon>
        <taxon>Aspidochirotacea</taxon>
        <taxon>Aspidochirotida</taxon>
        <taxon>Holothuriidae</taxon>
        <taxon>Holothuria</taxon>
    </lineage>
</organism>
<gene>
    <name evidence="2" type="ORF">HOLleu_19223</name>
</gene>
<protein>
    <submittedName>
        <fullName evidence="2">Protein SSUH2-like</fullName>
    </submittedName>
</protein>
<dbReference type="InterPro" id="IPR052789">
    <property type="entry name" value="SSUH2_homolog"/>
</dbReference>